<sequence>WFWGYLCCVAQGQCPYCPVFESAVSYFSVPMMCVFKGDTFCKVITGAYGPPKGKYMDSFWTELDDAYVLTSGFTLNCTLFGGCGVVGGRVAKTSAYCTWCGRKKLLGVWLKKNEELYKDIWALDLNEEDNNMSSSERRKRDALMSDFEVVKLEKFLVGSLILRPDDRRGGGMECIVCKVVLTKAYDHEVSGLKAKYLSNGSRLLLAKSILSNLPICTCHSSPR</sequence>
<dbReference type="Proteomes" id="UP000631114">
    <property type="component" value="Unassembled WGS sequence"/>
</dbReference>
<feature type="non-terminal residue" evidence="1">
    <location>
        <position position="223"/>
    </location>
</feature>
<organism evidence="1 2">
    <name type="scientific">Coptis chinensis</name>
    <dbReference type="NCBI Taxonomy" id="261450"/>
    <lineage>
        <taxon>Eukaryota</taxon>
        <taxon>Viridiplantae</taxon>
        <taxon>Streptophyta</taxon>
        <taxon>Embryophyta</taxon>
        <taxon>Tracheophyta</taxon>
        <taxon>Spermatophyta</taxon>
        <taxon>Magnoliopsida</taxon>
        <taxon>Ranunculales</taxon>
        <taxon>Ranunculaceae</taxon>
        <taxon>Coptidoideae</taxon>
        <taxon>Coptis</taxon>
    </lineage>
</organism>
<dbReference type="AlphaFoldDB" id="A0A835HAK2"/>
<evidence type="ECO:0000313" key="2">
    <source>
        <dbReference type="Proteomes" id="UP000631114"/>
    </source>
</evidence>
<name>A0A835HAK2_9MAGN</name>
<protein>
    <submittedName>
        <fullName evidence="1">Uncharacterized protein</fullName>
    </submittedName>
</protein>
<evidence type="ECO:0000313" key="1">
    <source>
        <dbReference type="EMBL" id="KAF9594762.1"/>
    </source>
</evidence>
<comment type="caution">
    <text evidence="1">The sequence shown here is derived from an EMBL/GenBank/DDBJ whole genome shotgun (WGS) entry which is preliminary data.</text>
</comment>
<dbReference type="EMBL" id="JADFTS010000008">
    <property type="protein sequence ID" value="KAF9594762.1"/>
    <property type="molecule type" value="Genomic_DNA"/>
</dbReference>
<proteinExistence type="predicted"/>
<accession>A0A835HAK2</accession>
<gene>
    <name evidence="1" type="ORF">IFM89_034745</name>
</gene>
<keyword evidence="2" id="KW-1185">Reference proteome</keyword>
<reference evidence="1 2" key="1">
    <citation type="submission" date="2020-10" db="EMBL/GenBank/DDBJ databases">
        <title>The Coptis chinensis genome and diversification of protoberbering-type alkaloids.</title>
        <authorList>
            <person name="Wang B."/>
            <person name="Shu S."/>
            <person name="Song C."/>
            <person name="Liu Y."/>
        </authorList>
    </citation>
    <scope>NUCLEOTIDE SEQUENCE [LARGE SCALE GENOMIC DNA]</scope>
    <source>
        <strain evidence="1">HL-2020</strain>
        <tissue evidence="1">Leaf</tissue>
    </source>
</reference>